<dbReference type="AlphaFoldDB" id="A0AAN7VMM1"/>
<sequence length="386" mass="44349">MAPPRGYVSRAVKYQPHPEGGRAARRAAARSASNGPSRFLALPAELRVKIYELIFSPALTVVFRRKLPVPNQRKKGGIHWRYATEPHRGPTSQVRYCNELPMSDRTRDKRKLPQGHALTLVGILFVNKQIYEEATAVLYGETTFLFERFEIARTFLRTAGSMNLEAIQSLVLEHVTQTSNHTDKAAEKQLKAEKSFANMCRQFNENLPKLKNLRVAIELSGPDQIVPRYANRGSKTFNITQYGERWWMQAIQSFSGSKQLQQVIVKFKMPSDFELRTTFIEQSEVWHGDPAFPRMFSLWLRYQKSLHHSMGLVVEKLIMGQKEEEVWRTHMQRLGHYRAFCFNPAEGVAKTIEDKAYKAFVADWDARAEEDTEGADVQPEDDGEGW</sequence>
<name>A0AAN7VMM1_9PEZI</name>
<dbReference type="PANTHER" id="PTHR42085:SF1">
    <property type="entry name" value="F-BOX DOMAIN-CONTAINING PROTEIN"/>
    <property type="match status" value="1"/>
</dbReference>
<evidence type="ECO:0000259" key="1">
    <source>
        <dbReference type="Pfam" id="PF24864"/>
    </source>
</evidence>
<evidence type="ECO:0000313" key="3">
    <source>
        <dbReference type="Proteomes" id="UP001310594"/>
    </source>
</evidence>
<protein>
    <recommendedName>
        <fullName evidence="1">DUF7730 domain-containing protein</fullName>
    </recommendedName>
</protein>
<evidence type="ECO:0000313" key="2">
    <source>
        <dbReference type="EMBL" id="KAK5693595.1"/>
    </source>
</evidence>
<dbReference type="Pfam" id="PF24864">
    <property type="entry name" value="DUF7730"/>
    <property type="match status" value="1"/>
</dbReference>
<reference evidence="2" key="1">
    <citation type="submission" date="2023-08" db="EMBL/GenBank/DDBJ databases">
        <title>Black Yeasts Isolated from many extreme environments.</title>
        <authorList>
            <person name="Coleine C."/>
            <person name="Stajich J.E."/>
            <person name="Selbmann L."/>
        </authorList>
    </citation>
    <scope>NUCLEOTIDE SEQUENCE</scope>
    <source>
        <strain evidence="2">CCFEE 5810</strain>
    </source>
</reference>
<dbReference type="PANTHER" id="PTHR42085">
    <property type="entry name" value="F-BOX DOMAIN-CONTAINING PROTEIN"/>
    <property type="match status" value="1"/>
</dbReference>
<dbReference type="EMBL" id="JAVRQU010000017">
    <property type="protein sequence ID" value="KAK5693595.1"/>
    <property type="molecule type" value="Genomic_DNA"/>
</dbReference>
<dbReference type="InterPro" id="IPR038883">
    <property type="entry name" value="AN11006-like"/>
</dbReference>
<dbReference type="InterPro" id="IPR056632">
    <property type="entry name" value="DUF7730"/>
</dbReference>
<accession>A0AAN7VMM1</accession>
<organism evidence="2 3">
    <name type="scientific">Elasticomyces elasticus</name>
    <dbReference type="NCBI Taxonomy" id="574655"/>
    <lineage>
        <taxon>Eukaryota</taxon>
        <taxon>Fungi</taxon>
        <taxon>Dikarya</taxon>
        <taxon>Ascomycota</taxon>
        <taxon>Pezizomycotina</taxon>
        <taxon>Dothideomycetes</taxon>
        <taxon>Dothideomycetidae</taxon>
        <taxon>Mycosphaerellales</taxon>
        <taxon>Teratosphaeriaceae</taxon>
        <taxon>Elasticomyces</taxon>
    </lineage>
</organism>
<comment type="caution">
    <text evidence="2">The sequence shown here is derived from an EMBL/GenBank/DDBJ whole genome shotgun (WGS) entry which is preliminary data.</text>
</comment>
<dbReference type="Proteomes" id="UP001310594">
    <property type="component" value="Unassembled WGS sequence"/>
</dbReference>
<gene>
    <name evidence="2" type="ORF">LTR97_010164</name>
</gene>
<proteinExistence type="predicted"/>
<feature type="domain" description="DUF7730" evidence="1">
    <location>
        <begin position="36"/>
        <end position="219"/>
    </location>
</feature>